<keyword evidence="2" id="KW-0301">Gamma-carboxyglutamic acid</keyword>
<keyword evidence="5" id="KW-0119">Carbohydrate metabolism</keyword>
<feature type="signal peptide" evidence="7">
    <location>
        <begin position="1"/>
        <end position="24"/>
    </location>
</feature>
<comment type="subunit">
    <text evidence="6">Heterodimer of A and B chains; disulfide-linked.</text>
</comment>
<evidence type="ECO:0000256" key="3">
    <source>
        <dbReference type="ARBA" id="ARBA00022526"/>
    </source>
</evidence>
<dbReference type="GO" id="GO:0090729">
    <property type="term" value="F:toxin activity"/>
    <property type="evidence" value="ECO:0007669"/>
    <property type="project" value="UniProtKB-KW"/>
</dbReference>
<keyword evidence="3" id="KW-0313">Glucose metabolism</keyword>
<evidence type="ECO:0000313" key="8">
    <source>
        <dbReference type="EMBL" id="AOF40159.1"/>
    </source>
</evidence>
<evidence type="ECO:0000256" key="6">
    <source>
        <dbReference type="ARBA" id="ARBA00024050"/>
    </source>
</evidence>
<name>A0A1B3IIX1_CONEB</name>
<evidence type="ECO:0000256" key="5">
    <source>
        <dbReference type="ARBA" id="ARBA00023277"/>
    </source>
</evidence>
<evidence type="ECO:0000256" key="7">
    <source>
        <dbReference type="SAM" id="SignalP"/>
    </source>
</evidence>
<dbReference type="GO" id="GO:0006006">
    <property type="term" value="P:glucose metabolic process"/>
    <property type="evidence" value="ECO:0007669"/>
    <property type="project" value="UniProtKB-KW"/>
</dbReference>
<reference evidence="8" key="1">
    <citation type="journal article" date="2016" name="Mol. Biol. Evol.">
        <title>Venom Insulins of Cone Snails Diversify Rapidly and Track Prey Taxa.</title>
        <authorList>
            <person name="Safavi-Hemami H."/>
            <person name="Lu A."/>
            <person name="Li Q."/>
            <person name="Fedosov A.E."/>
            <person name="Biggs J."/>
            <person name="Showers Corneli P."/>
            <person name="Seger J."/>
            <person name="Yandell M."/>
            <person name="Olivera B.M."/>
        </authorList>
    </citation>
    <scope>NUCLEOTIDE SEQUENCE</scope>
    <source>
        <tissue evidence="8">Venom gland</tissue>
    </source>
</reference>
<keyword evidence="4" id="KW-0800">Toxin</keyword>
<dbReference type="InterPro" id="IPR036438">
    <property type="entry name" value="Insulin-like_sf"/>
</dbReference>
<dbReference type="PROSITE" id="PS00262">
    <property type="entry name" value="INSULIN"/>
    <property type="match status" value="1"/>
</dbReference>
<evidence type="ECO:0000256" key="1">
    <source>
        <dbReference type="ARBA" id="ARBA00009034"/>
    </source>
</evidence>
<sequence length="131" mass="14632">MMTSSYFLLVALGLLLYVCQSSFGQEHSCNPDAAPHPQGTCGPQLSERHEELCEMEEYLHGGTDNTRKKRGRASPLRKRRGFLSMLKTRVKRNEAFPLQRAVSGIACECCNNKCTDEEVTEYCPPLTESSG</sequence>
<feature type="chain" id="PRO_5008548508" evidence="7">
    <location>
        <begin position="25"/>
        <end position="131"/>
    </location>
</feature>
<dbReference type="GO" id="GO:0005179">
    <property type="term" value="F:hormone activity"/>
    <property type="evidence" value="ECO:0007669"/>
    <property type="project" value="UniProtKB-KW"/>
</dbReference>
<proteinExistence type="evidence at transcript level"/>
<dbReference type="AlphaFoldDB" id="A0A1B3IIX1"/>
<dbReference type="InterPro" id="IPR022353">
    <property type="entry name" value="Insulin_CS"/>
</dbReference>
<dbReference type="EMBL" id="KX034589">
    <property type="protein sequence ID" value="AOF40159.1"/>
    <property type="molecule type" value="mRNA"/>
</dbReference>
<evidence type="ECO:0000256" key="4">
    <source>
        <dbReference type="ARBA" id="ARBA00022656"/>
    </source>
</evidence>
<organism evidence="8">
    <name type="scientific">Conus eburneus</name>
    <name type="common">Ivory cone</name>
    <dbReference type="NCBI Taxonomy" id="101300"/>
    <lineage>
        <taxon>Eukaryota</taxon>
        <taxon>Metazoa</taxon>
        <taxon>Spiralia</taxon>
        <taxon>Lophotrochozoa</taxon>
        <taxon>Mollusca</taxon>
        <taxon>Gastropoda</taxon>
        <taxon>Caenogastropoda</taxon>
        <taxon>Neogastropoda</taxon>
        <taxon>Conoidea</taxon>
        <taxon>Conidae</taxon>
        <taxon>Conus</taxon>
        <taxon>Tesselliconus</taxon>
    </lineage>
</organism>
<comment type="similarity">
    <text evidence="1">Belongs to the insulin family.</text>
</comment>
<protein>
    <submittedName>
        <fullName evidence="8">Insulin</fullName>
    </submittedName>
</protein>
<dbReference type="Gene3D" id="1.10.100.10">
    <property type="entry name" value="Insulin-like"/>
    <property type="match status" value="1"/>
</dbReference>
<dbReference type="SUPFAM" id="SSF56994">
    <property type="entry name" value="Insulin-like"/>
    <property type="match status" value="1"/>
</dbReference>
<accession>A0A1B3IIX1</accession>
<keyword evidence="7" id="KW-0732">Signal</keyword>
<evidence type="ECO:0000256" key="2">
    <source>
        <dbReference type="ARBA" id="ARBA00022479"/>
    </source>
</evidence>
<dbReference type="PIRSF" id="PIRSF018431">
    <property type="entry name" value="Molluscan_insulin_rel_peptide"/>
    <property type="match status" value="1"/>
</dbReference>